<evidence type="ECO:0000256" key="4">
    <source>
        <dbReference type="ARBA" id="ARBA00022723"/>
    </source>
</evidence>
<dbReference type="EC" id="2.3.2.27" evidence="2"/>
<evidence type="ECO:0000256" key="7">
    <source>
        <dbReference type="ARBA" id="ARBA00022833"/>
    </source>
</evidence>
<dbReference type="SMART" id="SM00184">
    <property type="entry name" value="RING"/>
    <property type="match status" value="1"/>
</dbReference>
<dbReference type="AlphaFoldDB" id="A0A5P1FLY0"/>
<reference evidence="11" key="1">
    <citation type="journal article" date="2017" name="Nat. Commun.">
        <title>The asparagus genome sheds light on the origin and evolution of a young Y chromosome.</title>
        <authorList>
            <person name="Harkess A."/>
            <person name="Zhou J."/>
            <person name="Xu C."/>
            <person name="Bowers J.E."/>
            <person name="Van der Hulst R."/>
            <person name="Ayyampalayam S."/>
            <person name="Mercati F."/>
            <person name="Riccardi P."/>
            <person name="McKain M.R."/>
            <person name="Kakrana A."/>
            <person name="Tang H."/>
            <person name="Ray J."/>
            <person name="Groenendijk J."/>
            <person name="Arikit S."/>
            <person name="Mathioni S.M."/>
            <person name="Nakano M."/>
            <person name="Shan H."/>
            <person name="Telgmann-Rauber A."/>
            <person name="Kanno A."/>
            <person name="Yue Z."/>
            <person name="Chen H."/>
            <person name="Li W."/>
            <person name="Chen Y."/>
            <person name="Xu X."/>
            <person name="Zhang Y."/>
            <person name="Luo S."/>
            <person name="Chen H."/>
            <person name="Gao J."/>
            <person name="Mao Z."/>
            <person name="Pires J.C."/>
            <person name="Luo M."/>
            <person name="Kudrna D."/>
            <person name="Wing R.A."/>
            <person name="Meyers B.C."/>
            <person name="Yi K."/>
            <person name="Kong H."/>
            <person name="Lavrijsen P."/>
            <person name="Sunseri F."/>
            <person name="Falavigna A."/>
            <person name="Ye Y."/>
            <person name="Leebens-Mack J.H."/>
            <person name="Chen G."/>
        </authorList>
    </citation>
    <scope>NUCLEOTIDE SEQUENCE [LARGE SCALE GENOMIC DNA]</scope>
    <source>
        <strain evidence="11">cv. DH0086</strain>
    </source>
</reference>
<dbReference type="InterPro" id="IPR013083">
    <property type="entry name" value="Znf_RING/FYVE/PHD"/>
</dbReference>
<evidence type="ECO:0000313" key="10">
    <source>
        <dbReference type="EMBL" id="ONK79094.1"/>
    </source>
</evidence>
<dbReference type="PANTHER" id="PTHR22937:SF222">
    <property type="entry name" value="RING-TYPE E3 UBIQUITIN TRANSFERASE"/>
    <property type="match status" value="1"/>
</dbReference>
<dbReference type="Gramene" id="ONK79094">
    <property type="protein sequence ID" value="ONK79094"/>
    <property type="gene ID" value="A4U43_C01F2880"/>
</dbReference>
<keyword evidence="4" id="KW-0479">Metal-binding</keyword>
<dbReference type="Gene3D" id="3.30.40.10">
    <property type="entry name" value="Zinc/RING finger domain, C3HC4 (zinc finger)"/>
    <property type="match status" value="1"/>
</dbReference>
<keyword evidence="6" id="KW-0833">Ubl conjugation pathway</keyword>
<name>A0A5P1FLY0_ASPOF</name>
<dbReference type="PANTHER" id="PTHR22937">
    <property type="entry name" value="E3 UBIQUITIN-PROTEIN LIGASE RNF165"/>
    <property type="match status" value="1"/>
</dbReference>
<keyword evidence="3" id="KW-0808">Transferase</keyword>
<dbReference type="InterPro" id="IPR001841">
    <property type="entry name" value="Znf_RING"/>
</dbReference>
<evidence type="ECO:0000256" key="1">
    <source>
        <dbReference type="ARBA" id="ARBA00000900"/>
    </source>
</evidence>
<comment type="catalytic activity">
    <reaction evidence="1">
        <text>S-ubiquitinyl-[E2 ubiquitin-conjugating enzyme]-L-cysteine + [acceptor protein]-L-lysine = [E2 ubiquitin-conjugating enzyme]-L-cysteine + N(6)-ubiquitinyl-[acceptor protein]-L-lysine.</text>
        <dbReference type="EC" id="2.3.2.27"/>
    </reaction>
</comment>
<dbReference type="PROSITE" id="PS50089">
    <property type="entry name" value="ZF_RING_2"/>
    <property type="match status" value="1"/>
</dbReference>
<evidence type="ECO:0000256" key="6">
    <source>
        <dbReference type="ARBA" id="ARBA00022786"/>
    </source>
</evidence>
<evidence type="ECO:0000259" key="9">
    <source>
        <dbReference type="PROSITE" id="PS50089"/>
    </source>
</evidence>
<evidence type="ECO:0000256" key="8">
    <source>
        <dbReference type="PROSITE-ProRule" id="PRU00175"/>
    </source>
</evidence>
<proteinExistence type="predicted"/>
<dbReference type="GO" id="GO:0061630">
    <property type="term" value="F:ubiquitin protein ligase activity"/>
    <property type="evidence" value="ECO:0007669"/>
    <property type="project" value="UniProtKB-EC"/>
</dbReference>
<dbReference type="Pfam" id="PF13639">
    <property type="entry name" value="zf-RING_2"/>
    <property type="match status" value="1"/>
</dbReference>
<evidence type="ECO:0000256" key="2">
    <source>
        <dbReference type="ARBA" id="ARBA00012483"/>
    </source>
</evidence>
<keyword evidence="7" id="KW-0862">Zinc</keyword>
<evidence type="ECO:0000256" key="3">
    <source>
        <dbReference type="ARBA" id="ARBA00022679"/>
    </source>
</evidence>
<evidence type="ECO:0000256" key="5">
    <source>
        <dbReference type="ARBA" id="ARBA00022771"/>
    </source>
</evidence>
<organism evidence="10 11">
    <name type="scientific">Asparagus officinalis</name>
    <name type="common">Garden asparagus</name>
    <dbReference type="NCBI Taxonomy" id="4686"/>
    <lineage>
        <taxon>Eukaryota</taxon>
        <taxon>Viridiplantae</taxon>
        <taxon>Streptophyta</taxon>
        <taxon>Embryophyta</taxon>
        <taxon>Tracheophyta</taxon>
        <taxon>Spermatophyta</taxon>
        <taxon>Magnoliopsida</taxon>
        <taxon>Liliopsida</taxon>
        <taxon>Asparagales</taxon>
        <taxon>Asparagaceae</taxon>
        <taxon>Asparagoideae</taxon>
        <taxon>Asparagus</taxon>
    </lineage>
</organism>
<keyword evidence="11" id="KW-1185">Reference proteome</keyword>
<dbReference type="Proteomes" id="UP000243459">
    <property type="component" value="Chromosome 1"/>
</dbReference>
<dbReference type="InterPro" id="IPR045191">
    <property type="entry name" value="MBR1/2-like"/>
</dbReference>
<protein>
    <recommendedName>
        <fullName evidence="2">RING-type E3 ubiquitin transferase</fullName>
        <ecNumber evidence="2">2.3.2.27</ecNumber>
    </recommendedName>
</protein>
<dbReference type="GO" id="GO:0008270">
    <property type="term" value="F:zinc ion binding"/>
    <property type="evidence" value="ECO:0007669"/>
    <property type="project" value="UniProtKB-KW"/>
</dbReference>
<feature type="domain" description="RING-type" evidence="9">
    <location>
        <begin position="498"/>
        <end position="539"/>
    </location>
</feature>
<keyword evidence="5 8" id="KW-0863">Zinc-finger</keyword>
<evidence type="ECO:0000313" key="11">
    <source>
        <dbReference type="Proteomes" id="UP000243459"/>
    </source>
</evidence>
<dbReference type="SUPFAM" id="SSF57850">
    <property type="entry name" value="RING/U-box"/>
    <property type="match status" value="1"/>
</dbReference>
<accession>A0A5P1FLY0</accession>
<sequence length="550" mass="63735">MGQNNIPCIHQMLYPHLRVCHYCADPRILPGVFQSNTPCIHRTLYPNLRACRYCADPRILLGACQNNTPCIHQMLYPHLRVCHYCTDPRILPRAFQNNIPCIHQMLYPHLHVCQYCANPHILLGVSQSNTPCIHQMLYPHLRLCHYCADPRILPGENAFGNTADRRTFYESQYNGLQNYHNFPNFGLSDAGPSNFYSSSRFQPSFSSNFPASQSNWSSYHLPPTDYMNEFGINSRYVGSIREFGKIKNEEIPLRSFNSSSSFLPLHRGLPQWESSYLQGTLSDYRNFEYPEYQERGYIRTEEEYHRYLRMTLDWQLWLSWNYNRAITDLHDFNPTSQHNLHQPLSLAQTMQLPYYGRQLQIQAPYFQHSLDTSNLFGLNPVSLSSSSTFPHLLLNAEHIIRDYWEQNAAPNFSHAGGRILPLEDAELMNVRELHSVENTIDPFEDMRLDTDGMAYEDLLALGEEIGNVNTGLEEESITKNLKTSLYNSQTEYLPPNQCMICQEELKENEIIGILDCGHNYHEKCIKEWLLNKNLCPICKETALARDNSEG</sequence>
<dbReference type="EMBL" id="CM007381">
    <property type="protein sequence ID" value="ONK79094.1"/>
    <property type="molecule type" value="Genomic_DNA"/>
</dbReference>
<gene>
    <name evidence="10" type="ORF">A4U43_C01F2880</name>
</gene>